<dbReference type="InterPro" id="IPR000160">
    <property type="entry name" value="GGDEF_dom"/>
</dbReference>
<dbReference type="PANTHER" id="PTHR44757:SF2">
    <property type="entry name" value="BIOFILM ARCHITECTURE MAINTENANCE PROTEIN MBAA"/>
    <property type="match status" value="1"/>
</dbReference>
<dbReference type="Pfam" id="PF08447">
    <property type="entry name" value="PAS_3"/>
    <property type="match status" value="1"/>
</dbReference>
<dbReference type="PANTHER" id="PTHR44757">
    <property type="entry name" value="DIGUANYLATE CYCLASE DGCP"/>
    <property type="match status" value="1"/>
</dbReference>
<dbReference type="NCBIfam" id="TIGR00254">
    <property type="entry name" value="GGDEF"/>
    <property type="match status" value="1"/>
</dbReference>
<dbReference type="AlphaFoldDB" id="A0A1Q9AHC3"/>
<dbReference type="InterPro" id="IPR000700">
    <property type="entry name" value="PAS-assoc_C"/>
</dbReference>
<dbReference type="SMART" id="SM01079">
    <property type="entry name" value="CHASE"/>
    <property type="match status" value="1"/>
</dbReference>
<dbReference type="Pfam" id="PF00563">
    <property type="entry name" value="EAL"/>
    <property type="match status" value="1"/>
</dbReference>
<evidence type="ECO:0000313" key="9">
    <source>
        <dbReference type="EMBL" id="OLP54592.1"/>
    </source>
</evidence>
<dbReference type="FunFam" id="3.30.70.270:FF:000001">
    <property type="entry name" value="Diguanylate cyclase domain protein"/>
    <property type="match status" value="1"/>
</dbReference>
<feature type="domain" description="PAC" evidence="5">
    <location>
        <begin position="388"/>
        <end position="439"/>
    </location>
</feature>
<dbReference type="InterPro" id="IPR029787">
    <property type="entry name" value="Nucleotide_cyclase"/>
</dbReference>
<evidence type="ECO:0000313" key="10">
    <source>
        <dbReference type="Proteomes" id="UP000186143"/>
    </source>
</evidence>
<dbReference type="InterPro" id="IPR042240">
    <property type="entry name" value="CHASE_sf"/>
</dbReference>
<gene>
    <name evidence="9" type="ORF">BJF92_03395</name>
</gene>
<comment type="caution">
    <text evidence="9">The sequence shown here is derived from an EMBL/GenBank/DDBJ whole genome shotgun (WGS) entry which is preliminary data.</text>
</comment>
<evidence type="ECO:0000259" key="5">
    <source>
        <dbReference type="PROSITE" id="PS50113"/>
    </source>
</evidence>
<feature type="domain" description="EAL" evidence="7">
    <location>
        <begin position="633"/>
        <end position="884"/>
    </location>
</feature>
<dbReference type="Gene3D" id="3.30.450.20">
    <property type="entry name" value="PAS domain"/>
    <property type="match status" value="1"/>
</dbReference>
<evidence type="ECO:0000259" key="8">
    <source>
        <dbReference type="PROSITE" id="PS50887"/>
    </source>
</evidence>
<dbReference type="InterPro" id="IPR052155">
    <property type="entry name" value="Biofilm_reg_signaling"/>
</dbReference>
<keyword evidence="3" id="KW-1133">Transmembrane helix</keyword>
<dbReference type="Gene3D" id="3.30.70.270">
    <property type="match status" value="1"/>
</dbReference>
<dbReference type="STRING" id="1672749.BJF92_03395"/>
<dbReference type="SUPFAM" id="SSF141868">
    <property type="entry name" value="EAL domain-like"/>
    <property type="match status" value="1"/>
</dbReference>
<feature type="domain" description="GGDEF" evidence="8">
    <location>
        <begin position="491"/>
        <end position="624"/>
    </location>
</feature>
<evidence type="ECO:0000256" key="4">
    <source>
        <dbReference type="ARBA" id="ARBA00023136"/>
    </source>
</evidence>
<dbReference type="InterPro" id="IPR043128">
    <property type="entry name" value="Rev_trsase/Diguanyl_cyclase"/>
</dbReference>
<accession>A0A1Q9AHC3</accession>
<evidence type="ECO:0000256" key="3">
    <source>
        <dbReference type="ARBA" id="ARBA00022989"/>
    </source>
</evidence>
<dbReference type="Gene3D" id="3.30.450.350">
    <property type="entry name" value="CHASE domain"/>
    <property type="match status" value="1"/>
</dbReference>
<dbReference type="SUPFAM" id="SSF55073">
    <property type="entry name" value="Nucleotide cyclase"/>
    <property type="match status" value="1"/>
</dbReference>
<sequence>MTRLVRFSALSSLCAIALVFAVGALFRAQKTDMFQRELRIKVDSQLSLITTQIESDIRLRMTALNGLADSISTDTRNAEPVFDRLAPLIRARHADLLRISVAPQNQATLVSAHNPDEIDSIRQLRLDRFPAMRRAIERARKHAKPSIFGPVRLPSGHTAFEIFVPIYDEAGMPGRLWGVIESAMDADHLLRMARRYDSSDGQQQEAGAQAISVAIRDVSLNNRAQDPFFGHYAIFSDNPVTRVLDLHGGRWEMAATPQGGWAVPPPEAAMIDRLIAVSMAASGAVAFLVSMLVKDRRETRTRLERREREVLSLSQRLDFALSASGIGVWDLDPDTEIQTWDDRMYTLHGRSAQEGVISLQKFRKTLHADDVSPCLIALRQALLQEKDYRMEYRVVLPFGRLRHIRSFGAPHQDAAGRMKLIGISVDITDDVIKAEALRKAHAVAEARNHALAEANSLIEHNAYHDPLTALGNRRKLDRQLAEIAHTAGGLAGTALLHLDLDRFKQINDTHGHAAGDAMLIHTAQVLRQCVTSRDLVARIGGDEFVIVISPAPDRQALTALADEIVERMRQPHQHNGVTCRSGVSIGIALGGPMAQDAAALMINADVALYRAKQNGRNRVEVYTEALQSAVTVGKRMADEIMEGLERNEFVAWYQPQVDARSHRMVGAEVLIRWNHPRQGLLAPAAFLPVAEEIGVVPLIDAVALRRALTDQLHWATHNVTLPRLSVNVSARRLADPDLLDSLKAIDIPAGRMTFELVESIFLDESSQTVSANLEGLKALGIAIEIDDFGTGHTSILGLLRTKPNGLKIDRRLVMPILTEPSARRVLRSIVEIGRALDLTVTAEGVETLELAAMLAELGCTTLQGYVFSRPLPPDAFLQYMLDEKARRQLIVA</sequence>
<evidence type="ECO:0000259" key="7">
    <source>
        <dbReference type="PROSITE" id="PS50883"/>
    </source>
</evidence>
<dbReference type="EMBL" id="MKIO01000033">
    <property type="protein sequence ID" value="OLP54592.1"/>
    <property type="molecule type" value="Genomic_DNA"/>
</dbReference>
<dbReference type="InterPro" id="IPR006189">
    <property type="entry name" value="CHASE_dom"/>
</dbReference>
<name>A0A1Q9AHC3_9HYPH</name>
<dbReference type="InterPro" id="IPR035919">
    <property type="entry name" value="EAL_sf"/>
</dbReference>
<protein>
    <submittedName>
        <fullName evidence="9">Uncharacterized protein</fullName>
    </submittedName>
</protein>
<dbReference type="GO" id="GO:0003824">
    <property type="term" value="F:catalytic activity"/>
    <property type="evidence" value="ECO:0007669"/>
    <property type="project" value="UniProtKB-ARBA"/>
</dbReference>
<dbReference type="SMART" id="SM00052">
    <property type="entry name" value="EAL"/>
    <property type="match status" value="1"/>
</dbReference>
<dbReference type="CDD" id="cd01949">
    <property type="entry name" value="GGDEF"/>
    <property type="match status" value="1"/>
</dbReference>
<organism evidence="9 10">
    <name type="scientific">Xaviernesmea rhizosphaerae</name>
    <dbReference type="NCBI Taxonomy" id="1672749"/>
    <lineage>
        <taxon>Bacteria</taxon>
        <taxon>Pseudomonadati</taxon>
        <taxon>Pseudomonadota</taxon>
        <taxon>Alphaproteobacteria</taxon>
        <taxon>Hyphomicrobiales</taxon>
        <taxon>Rhizobiaceae</taxon>
        <taxon>Rhizobium/Agrobacterium group</taxon>
        <taxon>Xaviernesmea</taxon>
    </lineage>
</organism>
<proteinExistence type="predicted"/>
<comment type="subcellular location">
    <subcellularLocation>
        <location evidence="1">Membrane</location>
    </subcellularLocation>
</comment>
<dbReference type="PROSITE" id="PS50839">
    <property type="entry name" value="CHASE"/>
    <property type="match status" value="1"/>
</dbReference>
<dbReference type="Gene3D" id="2.10.70.100">
    <property type="match status" value="1"/>
</dbReference>
<dbReference type="PROSITE" id="PS50113">
    <property type="entry name" value="PAC"/>
    <property type="match status" value="1"/>
</dbReference>
<dbReference type="Gene3D" id="3.20.20.450">
    <property type="entry name" value="EAL domain"/>
    <property type="match status" value="1"/>
</dbReference>
<dbReference type="PROSITE" id="PS50887">
    <property type="entry name" value="GGDEF"/>
    <property type="match status" value="1"/>
</dbReference>
<dbReference type="SMART" id="SM00267">
    <property type="entry name" value="GGDEF"/>
    <property type="match status" value="1"/>
</dbReference>
<keyword evidence="2" id="KW-0812">Transmembrane</keyword>
<dbReference type="CDD" id="cd00130">
    <property type="entry name" value="PAS"/>
    <property type="match status" value="1"/>
</dbReference>
<dbReference type="GO" id="GO:0007165">
    <property type="term" value="P:signal transduction"/>
    <property type="evidence" value="ECO:0007669"/>
    <property type="project" value="UniProtKB-ARBA"/>
</dbReference>
<evidence type="ECO:0000256" key="1">
    <source>
        <dbReference type="ARBA" id="ARBA00004370"/>
    </source>
</evidence>
<dbReference type="CDD" id="cd01948">
    <property type="entry name" value="EAL"/>
    <property type="match status" value="1"/>
</dbReference>
<dbReference type="InterPro" id="IPR000014">
    <property type="entry name" value="PAS"/>
</dbReference>
<evidence type="ECO:0000256" key="2">
    <source>
        <dbReference type="ARBA" id="ARBA00022692"/>
    </source>
</evidence>
<evidence type="ECO:0000259" key="6">
    <source>
        <dbReference type="PROSITE" id="PS50839"/>
    </source>
</evidence>
<dbReference type="GO" id="GO:0016020">
    <property type="term" value="C:membrane"/>
    <property type="evidence" value="ECO:0007669"/>
    <property type="project" value="UniProtKB-SubCell"/>
</dbReference>
<dbReference type="PROSITE" id="PS50883">
    <property type="entry name" value="EAL"/>
    <property type="match status" value="1"/>
</dbReference>
<dbReference type="SUPFAM" id="SSF55785">
    <property type="entry name" value="PYP-like sensor domain (PAS domain)"/>
    <property type="match status" value="1"/>
</dbReference>
<dbReference type="Proteomes" id="UP000186143">
    <property type="component" value="Unassembled WGS sequence"/>
</dbReference>
<dbReference type="InterPro" id="IPR035965">
    <property type="entry name" value="PAS-like_dom_sf"/>
</dbReference>
<dbReference type="InterPro" id="IPR001633">
    <property type="entry name" value="EAL_dom"/>
</dbReference>
<keyword evidence="4" id="KW-0472">Membrane</keyword>
<dbReference type="InterPro" id="IPR013655">
    <property type="entry name" value="PAS_fold_3"/>
</dbReference>
<dbReference type="Pfam" id="PF00990">
    <property type="entry name" value="GGDEF"/>
    <property type="match status" value="1"/>
</dbReference>
<reference evidence="9 10" key="1">
    <citation type="submission" date="2016-09" db="EMBL/GenBank/DDBJ databases">
        <title>Rhizobium sp. nov., a novel species isolated from the rice rhizosphere.</title>
        <authorList>
            <person name="Zhao J."/>
            <person name="Zhang X."/>
        </authorList>
    </citation>
    <scope>NUCLEOTIDE SEQUENCE [LARGE SCALE GENOMIC DNA]</scope>
    <source>
        <strain evidence="9 10">MH17</strain>
    </source>
</reference>
<feature type="domain" description="CHASE" evidence="6">
    <location>
        <begin position="118"/>
        <end position="264"/>
    </location>
</feature>